<dbReference type="FunFam" id="1.10.45.10:FF:000001">
    <property type="entry name" value="D-lactate dehydrogenase mitochondrial"/>
    <property type="match status" value="1"/>
</dbReference>
<evidence type="ECO:0000259" key="7">
    <source>
        <dbReference type="Pfam" id="PF02913"/>
    </source>
</evidence>
<evidence type="ECO:0000256" key="4">
    <source>
        <dbReference type="ARBA" id="ARBA00022827"/>
    </source>
</evidence>
<dbReference type="EMBL" id="MU825662">
    <property type="protein sequence ID" value="KAJ7388075.1"/>
    <property type="molecule type" value="Genomic_DNA"/>
</dbReference>
<dbReference type="SUPFAM" id="SSF55103">
    <property type="entry name" value="FAD-linked oxidases, C-terminal domain"/>
    <property type="match status" value="1"/>
</dbReference>
<dbReference type="Pfam" id="PF02913">
    <property type="entry name" value="FAD-oxidase_C"/>
    <property type="match status" value="1"/>
</dbReference>
<comment type="caution">
    <text evidence="8">The sequence shown here is derived from an EMBL/GenBank/DDBJ whole genome shotgun (WGS) entry which is preliminary data.</text>
</comment>
<dbReference type="PANTHER" id="PTHR11748">
    <property type="entry name" value="D-LACTATE DEHYDROGENASE"/>
    <property type="match status" value="1"/>
</dbReference>
<evidence type="ECO:0000313" key="9">
    <source>
        <dbReference type="Proteomes" id="UP001163046"/>
    </source>
</evidence>
<dbReference type="Gene3D" id="1.10.45.10">
    <property type="entry name" value="Vanillyl-alcohol Oxidase, Chain A, domain 4"/>
    <property type="match status" value="1"/>
</dbReference>
<gene>
    <name evidence="8" type="ORF">OS493_039962</name>
</gene>
<feature type="domain" description="FAD-binding oxidoreductase/transferase type 4 C-terminal" evidence="7">
    <location>
        <begin position="17"/>
        <end position="70"/>
    </location>
</feature>
<evidence type="ECO:0000256" key="1">
    <source>
        <dbReference type="ARBA" id="ARBA00001974"/>
    </source>
</evidence>
<comment type="similarity">
    <text evidence="2">Belongs to the FAD-binding oxidoreductase/transferase type 4 family.</text>
</comment>
<evidence type="ECO:0000256" key="6">
    <source>
        <dbReference type="SAM" id="MobiDB-lite"/>
    </source>
</evidence>
<dbReference type="GO" id="GO:0050660">
    <property type="term" value="F:flavin adenine dinucleotide binding"/>
    <property type="evidence" value="ECO:0007669"/>
    <property type="project" value="InterPro"/>
</dbReference>
<dbReference type="AlphaFoldDB" id="A0A9W9ZV35"/>
<comment type="cofactor">
    <cofactor evidence="1">
        <name>FAD</name>
        <dbReference type="ChEBI" id="CHEBI:57692"/>
    </cofactor>
</comment>
<evidence type="ECO:0000256" key="3">
    <source>
        <dbReference type="ARBA" id="ARBA00022630"/>
    </source>
</evidence>
<dbReference type="PANTHER" id="PTHR11748:SF111">
    <property type="entry name" value="D-LACTATE DEHYDROGENASE, MITOCHONDRIAL-RELATED"/>
    <property type="match status" value="1"/>
</dbReference>
<dbReference type="GO" id="GO:0008720">
    <property type="term" value="F:D-lactate dehydrogenase (NAD+) activity"/>
    <property type="evidence" value="ECO:0007669"/>
    <property type="project" value="TreeGrafter"/>
</dbReference>
<evidence type="ECO:0000256" key="2">
    <source>
        <dbReference type="ARBA" id="ARBA00008000"/>
    </source>
</evidence>
<sequence length="72" mass="7606">MRKNSEVQKNSPSDLGRRALAMGGTCTGEHGVGCGKQALLPEELGPTGVQVMKEIKNVLDPNGIMNPGKVFL</sequence>
<dbReference type="Proteomes" id="UP001163046">
    <property type="component" value="Unassembled WGS sequence"/>
</dbReference>
<keyword evidence="5" id="KW-0560">Oxidoreductase</keyword>
<reference evidence="8" key="1">
    <citation type="submission" date="2023-01" db="EMBL/GenBank/DDBJ databases">
        <title>Genome assembly of the deep-sea coral Lophelia pertusa.</title>
        <authorList>
            <person name="Herrera S."/>
            <person name="Cordes E."/>
        </authorList>
    </citation>
    <scope>NUCLEOTIDE SEQUENCE</scope>
    <source>
        <strain evidence="8">USNM1676648</strain>
        <tissue evidence="8">Polyp</tissue>
    </source>
</reference>
<dbReference type="GO" id="GO:1903457">
    <property type="term" value="P:lactate catabolic process"/>
    <property type="evidence" value="ECO:0007669"/>
    <property type="project" value="TreeGrafter"/>
</dbReference>
<dbReference type="GO" id="GO:0004458">
    <property type="term" value="F:D-lactate dehydrogenase (cytochrome) activity"/>
    <property type="evidence" value="ECO:0007669"/>
    <property type="project" value="TreeGrafter"/>
</dbReference>
<protein>
    <recommendedName>
        <fullName evidence="7">FAD-binding oxidoreductase/transferase type 4 C-terminal domain-containing protein</fullName>
    </recommendedName>
</protein>
<keyword evidence="9" id="KW-1185">Reference proteome</keyword>
<dbReference type="InterPro" id="IPR004113">
    <property type="entry name" value="FAD-bd_oxidored_4_C"/>
</dbReference>
<dbReference type="InterPro" id="IPR016164">
    <property type="entry name" value="FAD-linked_Oxase-like_C"/>
</dbReference>
<accession>A0A9W9ZV35</accession>
<feature type="region of interest" description="Disordered" evidence="6">
    <location>
        <begin position="1"/>
        <end position="22"/>
    </location>
</feature>
<organism evidence="8 9">
    <name type="scientific">Desmophyllum pertusum</name>
    <dbReference type="NCBI Taxonomy" id="174260"/>
    <lineage>
        <taxon>Eukaryota</taxon>
        <taxon>Metazoa</taxon>
        <taxon>Cnidaria</taxon>
        <taxon>Anthozoa</taxon>
        <taxon>Hexacorallia</taxon>
        <taxon>Scleractinia</taxon>
        <taxon>Caryophylliina</taxon>
        <taxon>Caryophylliidae</taxon>
        <taxon>Desmophyllum</taxon>
    </lineage>
</organism>
<dbReference type="OrthoDB" id="5332616at2759"/>
<evidence type="ECO:0000256" key="5">
    <source>
        <dbReference type="ARBA" id="ARBA00023002"/>
    </source>
</evidence>
<name>A0A9W9ZV35_9CNID</name>
<keyword evidence="3" id="KW-0285">Flavoprotein</keyword>
<proteinExistence type="inferred from homology"/>
<dbReference type="GO" id="GO:0005739">
    <property type="term" value="C:mitochondrion"/>
    <property type="evidence" value="ECO:0007669"/>
    <property type="project" value="TreeGrafter"/>
</dbReference>
<dbReference type="InterPro" id="IPR016171">
    <property type="entry name" value="Vanillyl_alc_oxidase_C-sub2"/>
</dbReference>
<keyword evidence="4" id="KW-0274">FAD</keyword>
<evidence type="ECO:0000313" key="8">
    <source>
        <dbReference type="EMBL" id="KAJ7388075.1"/>
    </source>
</evidence>